<feature type="transmembrane region" description="Helical" evidence="8">
    <location>
        <begin position="76"/>
        <end position="94"/>
    </location>
</feature>
<dbReference type="CDD" id="cd06853">
    <property type="entry name" value="GT_WecA_like"/>
    <property type="match status" value="1"/>
</dbReference>
<keyword evidence="7" id="KW-0479">Metal-binding</keyword>
<evidence type="ECO:0000256" key="8">
    <source>
        <dbReference type="SAM" id="Phobius"/>
    </source>
</evidence>
<evidence type="ECO:0000313" key="10">
    <source>
        <dbReference type="Proteomes" id="UP000029723"/>
    </source>
</evidence>
<accession>A0A098YUQ5</accession>
<dbReference type="RefSeq" id="WP_036926859.1">
    <property type="nucleotide sequence ID" value="NZ_JRPQ01000072.1"/>
</dbReference>
<comment type="caution">
    <text evidence="9">The sequence shown here is derived from an EMBL/GenBank/DDBJ whole genome shotgun (WGS) entry which is preliminary data.</text>
</comment>
<dbReference type="OrthoDB" id="9783652at2"/>
<keyword evidence="3 9" id="KW-0808">Transferase</keyword>
<keyword evidence="6 8" id="KW-0472">Membrane</keyword>
<keyword evidence="5 8" id="KW-1133">Transmembrane helix</keyword>
<feature type="transmembrane region" description="Helical" evidence="8">
    <location>
        <begin position="6"/>
        <end position="28"/>
    </location>
</feature>
<feature type="transmembrane region" description="Helical" evidence="8">
    <location>
        <begin position="293"/>
        <end position="321"/>
    </location>
</feature>
<feature type="transmembrane region" description="Helical" evidence="8">
    <location>
        <begin position="333"/>
        <end position="351"/>
    </location>
</feature>
<dbReference type="AlphaFoldDB" id="A0A098YUQ5"/>
<feature type="transmembrane region" description="Helical" evidence="8">
    <location>
        <begin position="49"/>
        <end position="70"/>
    </location>
</feature>
<feature type="binding site" evidence="7">
    <location>
        <position position="158"/>
    </location>
    <ligand>
        <name>Mg(2+)</name>
        <dbReference type="ChEBI" id="CHEBI:18420"/>
    </ligand>
</feature>
<proteinExistence type="predicted"/>
<dbReference type="EMBL" id="JRPQ01000072">
    <property type="protein sequence ID" value="KGI22368.1"/>
    <property type="molecule type" value="Genomic_DNA"/>
</dbReference>
<dbReference type="GO" id="GO:0005886">
    <property type="term" value="C:plasma membrane"/>
    <property type="evidence" value="ECO:0007669"/>
    <property type="project" value="UniProtKB-SubCell"/>
</dbReference>
<dbReference type="PROSITE" id="PS01348">
    <property type="entry name" value="MRAY_2"/>
    <property type="match status" value="1"/>
</dbReference>
<name>A0A098YUQ5_9BACT</name>
<comment type="subcellular location">
    <subcellularLocation>
        <location evidence="1">Cell membrane</location>
        <topology evidence="1">Multi-pass membrane protein</topology>
    </subcellularLocation>
</comment>
<evidence type="ECO:0000256" key="6">
    <source>
        <dbReference type="ARBA" id="ARBA00023136"/>
    </source>
</evidence>
<dbReference type="GO" id="GO:0071555">
    <property type="term" value="P:cell wall organization"/>
    <property type="evidence" value="ECO:0007669"/>
    <property type="project" value="TreeGrafter"/>
</dbReference>
<dbReference type="GO" id="GO:0009103">
    <property type="term" value="P:lipopolysaccharide biosynthetic process"/>
    <property type="evidence" value="ECO:0007669"/>
    <property type="project" value="TreeGrafter"/>
</dbReference>
<evidence type="ECO:0000256" key="4">
    <source>
        <dbReference type="ARBA" id="ARBA00022692"/>
    </source>
</evidence>
<feature type="transmembrane region" description="Helical" evidence="8">
    <location>
        <begin position="189"/>
        <end position="210"/>
    </location>
</feature>
<evidence type="ECO:0000256" key="7">
    <source>
        <dbReference type="PIRSR" id="PIRSR600715-1"/>
    </source>
</evidence>
<gene>
    <name evidence="9" type="ORF">HMPREF9304_04835</name>
</gene>
<feature type="binding site" evidence="7">
    <location>
        <position position="220"/>
    </location>
    <ligand>
        <name>Mg(2+)</name>
        <dbReference type="ChEBI" id="CHEBI:18420"/>
    </ligand>
</feature>
<dbReference type="Pfam" id="PF00953">
    <property type="entry name" value="Glycos_transf_4"/>
    <property type="match status" value="1"/>
</dbReference>
<feature type="transmembrane region" description="Helical" evidence="8">
    <location>
        <begin position="166"/>
        <end position="183"/>
    </location>
</feature>
<protein>
    <submittedName>
        <fullName evidence="9">Glycosyl transferase</fullName>
    </submittedName>
</protein>
<keyword evidence="4 8" id="KW-0812">Transmembrane</keyword>
<evidence type="ECO:0000313" key="9">
    <source>
        <dbReference type="EMBL" id="KGI22368.1"/>
    </source>
</evidence>
<dbReference type="InterPro" id="IPR000715">
    <property type="entry name" value="Glycosyl_transferase_4"/>
</dbReference>
<evidence type="ECO:0000256" key="3">
    <source>
        <dbReference type="ARBA" id="ARBA00022679"/>
    </source>
</evidence>
<dbReference type="GO" id="GO:0016780">
    <property type="term" value="F:phosphotransferase activity, for other substituted phosphate groups"/>
    <property type="evidence" value="ECO:0007669"/>
    <property type="project" value="InterPro"/>
</dbReference>
<dbReference type="InterPro" id="IPR018480">
    <property type="entry name" value="PNAcMuramoyl-5peptid_Trfase_CS"/>
</dbReference>
<feature type="transmembrane region" description="Helical" evidence="8">
    <location>
        <begin position="217"/>
        <end position="238"/>
    </location>
</feature>
<feature type="transmembrane region" description="Helical" evidence="8">
    <location>
        <begin position="140"/>
        <end position="159"/>
    </location>
</feature>
<evidence type="ECO:0000256" key="5">
    <source>
        <dbReference type="ARBA" id="ARBA00022989"/>
    </source>
</evidence>
<feature type="transmembrane region" description="Helical" evidence="8">
    <location>
        <begin position="250"/>
        <end position="273"/>
    </location>
</feature>
<dbReference type="PANTHER" id="PTHR22926">
    <property type="entry name" value="PHOSPHO-N-ACETYLMURAMOYL-PENTAPEPTIDE-TRANSFERASE"/>
    <property type="match status" value="1"/>
</dbReference>
<feature type="transmembrane region" description="Helical" evidence="8">
    <location>
        <begin position="101"/>
        <end position="120"/>
    </location>
</feature>
<reference evidence="9 10" key="1">
    <citation type="submission" date="2014-07" db="EMBL/GenBank/DDBJ databases">
        <authorList>
            <person name="McCorrison J."/>
            <person name="Sanka R."/>
            <person name="Torralba M."/>
            <person name="Gillis M."/>
            <person name="Haft D.H."/>
            <person name="Methe B."/>
            <person name="Sutton G."/>
            <person name="Nelson K.E."/>
        </authorList>
    </citation>
    <scope>NUCLEOTIDE SEQUENCE [LARGE SCALE GENOMIC DNA]</scope>
    <source>
        <strain evidence="9 10">S9-PR14</strain>
    </source>
</reference>
<organism evidence="9 10">
    <name type="scientific">Hoylesella timonensis S9-PR14</name>
    <dbReference type="NCBI Taxonomy" id="1401062"/>
    <lineage>
        <taxon>Bacteria</taxon>
        <taxon>Pseudomonadati</taxon>
        <taxon>Bacteroidota</taxon>
        <taxon>Bacteroidia</taxon>
        <taxon>Bacteroidales</taxon>
        <taxon>Prevotellaceae</taxon>
        <taxon>Hoylesella</taxon>
    </lineage>
</organism>
<comment type="cofactor">
    <cofactor evidence="7">
        <name>Mg(2+)</name>
        <dbReference type="ChEBI" id="CHEBI:18420"/>
    </cofactor>
</comment>
<keyword evidence="7" id="KW-0460">Magnesium</keyword>
<sequence>MNLKFLFLGIVIPFISAFALVTWIHPLIVKLAKQKGMVDNPDARKLQKAPVPVLGGIAVFWGVVLGVGLTSAVFDSYIFFPAFVAITVMMYLGTLDDLIGLSAWLRLIVEFCVILFLISTEHKFIDDFHGAFGIHQMNEYVGIALSSFVGVGIINSINLIDGVDGLSSGFCMFVCALFGYAFMTSGYGSMTVLAWICVASLFPFFLHNVFGKTSKMFIGDSGTLMLGTLMSIFVFHILETKSMVAYNYPNMGVVAFTLSALSIPVFDTLRVMFLRMLRGGSPFHPDKSHLHHLFIEIGFSHIGTTVSVLALNAFNVLWWFISYQLGASATVQLLVVIMIGVFNTVGFYYIVRRLNHQRMPYKILKRIAAMSHIEAGCFFMSIRKFVDRH</sequence>
<keyword evidence="2" id="KW-1003">Cell membrane</keyword>
<dbReference type="Proteomes" id="UP000029723">
    <property type="component" value="Unassembled WGS sequence"/>
</dbReference>
<evidence type="ECO:0000256" key="2">
    <source>
        <dbReference type="ARBA" id="ARBA00022475"/>
    </source>
</evidence>
<dbReference type="GO" id="GO:0046872">
    <property type="term" value="F:metal ion binding"/>
    <property type="evidence" value="ECO:0007669"/>
    <property type="project" value="UniProtKB-KW"/>
</dbReference>
<dbReference type="PANTHER" id="PTHR22926:SF3">
    <property type="entry name" value="UNDECAPRENYL-PHOSPHATE ALPHA-N-ACETYLGLUCOSAMINYL 1-PHOSPHATE TRANSFERASE"/>
    <property type="match status" value="1"/>
</dbReference>
<evidence type="ECO:0000256" key="1">
    <source>
        <dbReference type="ARBA" id="ARBA00004651"/>
    </source>
</evidence>
<dbReference type="GO" id="GO:0044038">
    <property type="term" value="P:cell wall macromolecule biosynthetic process"/>
    <property type="evidence" value="ECO:0007669"/>
    <property type="project" value="TreeGrafter"/>
</dbReference>